<dbReference type="GO" id="GO:0008810">
    <property type="term" value="F:cellulase activity"/>
    <property type="evidence" value="ECO:0007669"/>
    <property type="project" value="UniProtKB-EC"/>
</dbReference>
<feature type="active site" evidence="8">
    <location>
        <position position="517"/>
    </location>
</feature>
<dbReference type="InterPro" id="IPR033126">
    <property type="entry name" value="Glyco_hydro_9_Asp/Glu_AS"/>
</dbReference>
<evidence type="ECO:0000256" key="8">
    <source>
        <dbReference type="PROSITE-ProRule" id="PRU10060"/>
    </source>
</evidence>
<keyword evidence="7 8" id="KW-0624">Polysaccharide degradation</keyword>
<comment type="catalytic activity">
    <reaction evidence="1 9">
        <text>Endohydrolysis of (1-&gt;4)-beta-D-glucosidic linkages in cellulose, lichenin and cereal beta-D-glucans.</text>
        <dbReference type="EC" id="3.2.1.4"/>
    </reaction>
</comment>
<evidence type="ECO:0000256" key="4">
    <source>
        <dbReference type="ARBA" id="ARBA00023001"/>
    </source>
</evidence>
<dbReference type="Proteomes" id="UP001218218">
    <property type="component" value="Unassembled WGS sequence"/>
</dbReference>
<evidence type="ECO:0000256" key="2">
    <source>
        <dbReference type="ARBA" id="ARBA00007072"/>
    </source>
</evidence>
<evidence type="ECO:0000256" key="6">
    <source>
        <dbReference type="ARBA" id="ARBA00023295"/>
    </source>
</evidence>
<dbReference type="InterPro" id="IPR012341">
    <property type="entry name" value="6hp_glycosidase-like_sf"/>
</dbReference>
<evidence type="ECO:0000256" key="1">
    <source>
        <dbReference type="ARBA" id="ARBA00000966"/>
    </source>
</evidence>
<keyword evidence="6 8" id="KW-0326">Glycosidase</keyword>
<dbReference type="GO" id="GO:0030245">
    <property type="term" value="P:cellulose catabolic process"/>
    <property type="evidence" value="ECO:0007669"/>
    <property type="project" value="UniProtKB-KW"/>
</dbReference>
<dbReference type="EC" id="3.2.1.4" evidence="9"/>
<feature type="domain" description="Glycoside hydrolase family 9" evidence="11">
    <location>
        <begin position="78"/>
        <end position="529"/>
    </location>
</feature>
<protein>
    <recommendedName>
        <fullName evidence="9">Endoglucanase</fullName>
        <ecNumber evidence="9">3.2.1.4</ecNumber>
    </recommendedName>
</protein>
<sequence length="608" mass="65405">MIDVILPKMGNLNELCLLLNATTTPLQCTLPCTMLFLFSLILPVLSQIALPNPPFLPPNASSGAQTSSTSGIPNPQWNTLLGNLIYFYDAQRSGNLSATANNRVPWRNSSALDDGKDAGLDLSGGYYDAGDYIKATFPLSFTLMSICWGAIDYGQGYDLSNQTAYLDSMLRWGLDWMIKAHPSPSTLYVLVGNTDVDNAYWGGDQNIPTHRPSYSIDDTKPGTEAAAGASAAFSACSALYSNRGFNGSYSTPASLHDDTYAQTLLTHAQQLYTFAANSTGGQKTYQSSVPAVGDAYGSSGFGDELTIAALFLAWANSSSTYYQQAEQYFQQYKLTKQDDVFNWDSKTPGIYVLFAQIAQSSSGLGGDLSTWQAECERYFDAIVNNDSGAFLTTDGLLYYNGDSDEASLNPALNAAMLLSRYAQIASTADKKASYTKFAQSQLDYVLGKNSMSVPYVVGSNPNSPSNPHSAMASGGDDVGNINTSPPQEAYVLYGAVVGGPDKHGRFFDIRSDWPETEVALDYNAPLLTLAAMHVMNDTNDPFFTSLRAGAYDKVKPSGQPCDAAISDGCSGHKLSKAAIIALAVVLTVVGLLILGLLAWYLRIRLTRK</sequence>
<evidence type="ECO:0000256" key="7">
    <source>
        <dbReference type="ARBA" id="ARBA00023326"/>
    </source>
</evidence>
<dbReference type="Gene3D" id="1.50.10.10">
    <property type="match status" value="1"/>
</dbReference>
<evidence type="ECO:0000313" key="13">
    <source>
        <dbReference type="Proteomes" id="UP001218218"/>
    </source>
</evidence>
<feature type="active site" evidence="8">
    <location>
        <position position="508"/>
    </location>
</feature>
<dbReference type="PANTHER" id="PTHR22298">
    <property type="entry name" value="ENDO-1,4-BETA-GLUCANASE"/>
    <property type="match status" value="1"/>
</dbReference>
<dbReference type="PROSITE" id="PS00698">
    <property type="entry name" value="GH9_3"/>
    <property type="match status" value="1"/>
</dbReference>
<evidence type="ECO:0000313" key="12">
    <source>
        <dbReference type="EMBL" id="KAJ7368166.1"/>
    </source>
</evidence>
<keyword evidence="3 8" id="KW-0378">Hydrolase</keyword>
<keyword evidence="5 8" id="KW-0119">Carbohydrate metabolism</keyword>
<keyword evidence="4 9" id="KW-0136">Cellulose degradation</keyword>
<keyword evidence="10" id="KW-0812">Transmembrane</keyword>
<evidence type="ECO:0000259" key="11">
    <source>
        <dbReference type="Pfam" id="PF00759"/>
    </source>
</evidence>
<dbReference type="InterPro" id="IPR001701">
    <property type="entry name" value="Glyco_hydro_9"/>
</dbReference>
<comment type="similarity">
    <text evidence="2 8 9">Belongs to the glycosyl hydrolase 9 (cellulase E) family.</text>
</comment>
<evidence type="ECO:0000256" key="9">
    <source>
        <dbReference type="RuleBase" id="RU361166"/>
    </source>
</evidence>
<dbReference type="Pfam" id="PF00759">
    <property type="entry name" value="Glyco_hydro_9"/>
    <property type="match status" value="1"/>
</dbReference>
<evidence type="ECO:0000256" key="10">
    <source>
        <dbReference type="SAM" id="Phobius"/>
    </source>
</evidence>
<accession>A0AAD7AU87</accession>
<keyword evidence="13" id="KW-1185">Reference proteome</keyword>
<keyword evidence="10" id="KW-1133">Transmembrane helix</keyword>
<name>A0AAD7AU87_9AGAR</name>
<reference evidence="12" key="1">
    <citation type="submission" date="2023-03" db="EMBL/GenBank/DDBJ databases">
        <title>Massive genome expansion in bonnet fungi (Mycena s.s.) driven by repeated elements and novel gene families across ecological guilds.</title>
        <authorList>
            <consortium name="Lawrence Berkeley National Laboratory"/>
            <person name="Harder C.B."/>
            <person name="Miyauchi S."/>
            <person name="Viragh M."/>
            <person name="Kuo A."/>
            <person name="Thoen E."/>
            <person name="Andreopoulos B."/>
            <person name="Lu D."/>
            <person name="Skrede I."/>
            <person name="Drula E."/>
            <person name="Henrissat B."/>
            <person name="Morin E."/>
            <person name="Kohler A."/>
            <person name="Barry K."/>
            <person name="LaButti K."/>
            <person name="Morin E."/>
            <person name="Salamov A."/>
            <person name="Lipzen A."/>
            <person name="Mereny Z."/>
            <person name="Hegedus B."/>
            <person name="Baldrian P."/>
            <person name="Stursova M."/>
            <person name="Weitz H."/>
            <person name="Taylor A."/>
            <person name="Grigoriev I.V."/>
            <person name="Nagy L.G."/>
            <person name="Martin F."/>
            <person name="Kauserud H."/>
        </authorList>
    </citation>
    <scope>NUCLEOTIDE SEQUENCE</scope>
    <source>
        <strain evidence="12">CBHHK002</strain>
    </source>
</reference>
<comment type="caution">
    <text evidence="12">The sequence shown here is derived from an EMBL/GenBank/DDBJ whole genome shotgun (WGS) entry which is preliminary data.</text>
</comment>
<feature type="transmembrane region" description="Helical" evidence="10">
    <location>
        <begin position="577"/>
        <end position="601"/>
    </location>
</feature>
<keyword evidence="10" id="KW-0472">Membrane</keyword>
<proteinExistence type="inferred from homology"/>
<dbReference type="InterPro" id="IPR008928">
    <property type="entry name" value="6-hairpin_glycosidase_sf"/>
</dbReference>
<dbReference type="SUPFAM" id="SSF48208">
    <property type="entry name" value="Six-hairpin glycosidases"/>
    <property type="match status" value="1"/>
</dbReference>
<gene>
    <name evidence="12" type="ORF">DFH08DRAFT_16745</name>
</gene>
<dbReference type="AlphaFoldDB" id="A0AAD7AU87"/>
<evidence type="ECO:0000256" key="5">
    <source>
        <dbReference type="ARBA" id="ARBA00023277"/>
    </source>
</evidence>
<evidence type="ECO:0000256" key="3">
    <source>
        <dbReference type="ARBA" id="ARBA00022801"/>
    </source>
</evidence>
<organism evidence="12 13">
    <name type="scientific">Mycena albidolilacea</name>
    <dbReference type="NCBI Taxonomy" id="1033008"/>
    <lineage>
        <taxon>Eukaryota</taxon>
        <taxon>Fungi</taxon>
        <taxon>Dikarya</taxon>
        <taxon>Basidiomycota</taxon>
        <taxon>Agaricomycotina</taxon>
        <taxon>Agaricomycetes</taxon>
        <taxon>Agaricomycetidae</taxon>
        <taxon>Agaricales</taxon>
        <taxon>Marasmiineae</taxon>
        <taxon>Mycenaceae</taxon>
        <taxon>Mycena</taxon>
    </lineage>
</organism>
<dbReference type="EMBL" id="JARIHO010000001">
    <property type="protein sequence ID" value="KAJ7368166.1"/>
    <property type="molecule type" value="Genomic_DNA"/>
</dbReference>